<comment type="caution">
    <text evidence="1">The sequence shown here is derived from an EMBL/GenBank/DDBJ whole genome shotgun (WGS) entry which is preliminary data.</text>
</comment>
<evidence type="ECO:0000313" key="1">
    <source>
        <dbReference type="EMBL" id="KAH6640169.1"/>
    </source>
</evidence>
<dbReference type="Proteomes" id="UP000724584">
    <property type="component" value="Unassembled WGS sequence"/>
</dbReference>
<dbReference type="EMBL" id="JAGIZQ010000002">
    <property type="protein sequence ID" value="KAH6640169.1"/>
    <property type="molecule type" value="Genomic_DNA"/>
</dbReference>
<accession>A0ACB7PGN4</accession>
<name>A0ACB7PGN4_9PEZI</name>
<sequence length="467" mass="53099">MSGLEVVGVIVSVIPVVTRLVKHFGTERNAPRQVERLSRMLEELQDERLWQNAMPTEQRHMQQMLDRCTKLMDKEMAAGHRSRAWKFFWSAEAESRLKEHNDELDRELDRLQRRVQMFRTQASLLPIDIFSSISWGSRLGGLLSKHLTSQQHFPRGNIWFEDEDLEDLSVSFLEAHDITIQDAEGYKVYRSYSLYQFGTVAHREEFLVHVRERQLLGRYFAEKIWERGELIAQQKVVRLWRKTTSKDSQKTTLSFIGRDERPYERPLVDFRRSPTLRENRVDLVDVVGGGKTTVEFRRPPKPPKTKSKLFGSRSKSTASLTSEGGTSYDLDAARFKEAFEANHPATFTFSPLTLRPTGGEASLHDIPGLSPSLPALSPTSSSAPTLYTISLPPASIASFPEDLPVSPRTSMMPVFHNSGCDRQQMDALSAEDTQPSHEQISLCLIHTGINGHFKVPSFILADDKSNS</sequence>
<keyword evidence="2" id="KW-1185">Reference proteome</keyword>
<evidence type="ECO:0000313" key="2">
    <source>
        <dbReference type="Proteomes" id="UP000724584"/>
    </source>
</evidence>
<gene>
    <name evidence="1" type="ORF">F5144DRAFT_482628</name>
</gene>
<organism evidence="1 2">
    <name type="scientific">Chaetomium tenue</name>
    <dbReference type="NCBI Taxonomy" id="1854479"/>
    <lineage>
        <taxon>Eukaryota</taxon>
        <taxon>Fungi</taxon>
        <taxon>Dikarya</taxon>
        <taxon>Ascomycota</taxon>
        <taxon>Pezizomycotina</taxon>
        <taxon>Sordariomycetes</taxon>
        <taxon>Sordariomycetidae</taxon>
        <taxon>Sordariales</taxon>
        <taxon>Chaetomiaceae</taxon>
        <taxon>Chaetomium</taxon>
    </lineage>
</organism>
<proteinExistence type="predicted"/>
<protein>
    <submittedName>
        <fullName evidence="1">Uncharacterized protein</fullName>
    </submittedName>
</protein>
<reference evidence="1 2" key="1">
    <citation type="journal article" date="2021" name="Nat. Commun.">
        <title>Genetic determinants of endophytism in the Arabidopsis root mycobiome.</title>
        <authorList>
            <person name="Mesny F."/>
            <person name="Miyauchi S."/>
            <person name="Thiergart T."/>
            <person name="Pickel B."/>
            <person name="Atanasova L."/>
            <person name="Karlsson M."/>
            <person name="Huettel B."/>
            <person name="Barry K.W."/>
            <person name="Haridas S."/>
            <person name="Chen C."/>
            <person name="Bauer D."/>
            <person name="Andreopoulos W."/>
            <person name="Pangilinan J."/>
            <person name="LaButti K."/>
            <person name="Riley R."/>
            <person name="Lipzen A."/>
            <person name="Clum A."/>
            <person name="Drula E."/>
            <person name="Henrissat B."/>
            <person name="Kohler A."/>
            <person name="Grigoriev I.V."/>
            <person name="Martin F.M."/>
            <person name="Hacquard S."/>
        </authorList>
    </citation>
    <scope>NUCLEOTIDE SEQUENCE [LARGE SCALE GENOMIC DNA]</scope>
    <source>
        <strain evidence="1 2">MPI-SDFR-AT-0079</strain>
    </source>
</reference>